<comment type="similarity">
    <text evidence="1">Belongs to the arrestin family.</text>
</comment>
<feature type="domain" description="Arrestin C-terminal-like" evidence="3">
    <location>
        <begin position="184"/>
        <end position="312"/>
    </location>
</feature>
<dbReference type="InterPro" id="IPR011021">
    <property type="entry name" value="Arrestin-like_N"/>
</dbReference>
<dbReference type="AlphaFoldDB" id="A0A9J7E505"/>
<dbReference type="GO" id="GO:0015031">
    <property type="term" value="P:protein transport"/>
    <property type="evidence" value="ECO:0007669"/>
    <property type="project" value="TreeGrafter"/>
</dbReference>
<dbReference type="Pfam" id="PF00339">
    <property type="entry name" value="Arrestin_N"/>
    <property type="match status" value="1"/>
</dbReference>
<dbReference type="InterPro" id="IPR050357">
    <property type="entry name" value="Arrestin_domain-protein"/>
</dbReference>
<dbReference type="PANTHER" id="PTHR11188">
    <property type="entry name" value="ARRESTIN DOMAIN CONTAINING PROTEIN"/>
    <property type="match status" value="1"/>
</dbReference>
<dbReference type="KEGG" id="sliu:111355083"/>
<dbReference type="InterPro" id="IPR014752">
    <property type="entry name" value="Arrestin-like_C"/>
</dbReference>
<dbReference type="GeneID" id="111355083"/>
<dbReference type="Pfam" id="PF02752">
    <property type="entry name" value="Arrestin_C"/>
    <property type="match status" value="1"/>
</dbReference>
<dbReference type="GO" id="GO:0005737">
    <property type="term" value="C:cytoplasm"/>
    <property type="evidence" value="ECO:0007669"/>
    <property type="project" value="TreeGrafter"/>
</dbReference>
<evidence type="ECO:0000313" key="4">
    <source>
        <dbReference type="Proteomes" id="UP000301870"/>
    </source>
</evidence>
<organism evidence="4 5">
    <name type="scientific">Spodoptera litura</name>
    <name type="common">Asian cotton leafworm</name>
    <dbReference type="NCBI Taxonomy" id="69820"/>
    <lineage>
        <taxon>Eukaryota</taxon>
        <taxon>Metazoa</taxon>
        <taxon>Ecdysozoa</taxon>
        <taxon>Arthropoda</taxon>
        <taxon>Hexapoda</taxon>
        <taxon>Insecta</taxon>
        <taxon>Pterygota</taxon>
        <taxon>Neoptera</taxon>
        <taxon>Endopterygota</taxon>
        <taxon>Lepidoptera</taxon>
        <taxon>Glossata</taxon>
        <taxon>Ditrysia</taxon>
        <taxon>Noctuoidea</taxon>
        <taxon>Noctuidae</taxon>
        <taxon>Amphipyrinae</taxon>
        <taxon>Spodoptera</taxon>
    </lineage>
</organism>
<dbReference type="RefSeq" id="XP_022824575.1">
    <property type="nucleotide sequence ID" value="XM_022968807.1"/>
</dbReference>
<keyword evidence="2" id="KW-0716">Sensory transduction</keyword>
<dbReference type="SMART" id="SM01017">
    <property type="entry name" value="Arrestin_C"/>
    <property type="match status" value="1"/>
</dbReference>
<proteinExistence type="inferred from homology"/>
<evidence type="ECO:0000259" key="3">
    <source>
        <dbReference type="SMART" id="SM01017"/>
    </source>
</evidence>
<evidence type="ECO:0000256" key="2">
    <source>
        <dbReference type="ARBA" id="ARBA00022606"/>
    </source>
</evidence>
<evidence type="ECO:0000313" key="5">
    <source>
        <dbReference type="RefSeq" id="XP_022824575.1"/>
    </source>
</evidence>
<evidence type="ECO:0000256" key="1">
    <source>
        <dbReference type="ARBA" id="ARBA00005298"/>
    </source>
</evidence>
<dbReference type="Gene3D" id="2.60.40.640">
    <property type="match status" value="2"/>
</dbReference>
<keyword evidence="4" id="KW-1185">Reference proteome</keyword>
<gene>
    <name evidence="5" type="primary">LOC111355083</name>
</gene>
<accession>A0A9J7E505</accession>
<name>A0A9J7E505_SPOLT</name>
<reference evidence="5" key="1">
    <citation type="submission" date="2025-08" db="UniProtKB">
        <authorList>
            <consortium name="RefSeq"/>
        </authorList>
    </citation>
    <scope>IDENTIFICATION</scope>
    <source>
        <strain evidence="5">Ishihara</strain>
        <tissue evidence="5">Whole body</tissue>
    </source>
</reference>
<dbReference type="Proteomes" id="UP000301870">
    <property type="component" value="Chromosome 20"/>
</dbReference>
<dbReference type="PANTHER" id="PTHR11188:SF17">
    <property type="entry name" value="FI21816P1"/>
    <property type="match status" value="1"/>
</dbReference>
<dbReference type="OrthoDB" id="2333384at2759"/>
<dbReference type="InterPro" id="IPR014756">
    <property type="entry name" value="Ig_E-set"/>
</dbReference>
<sequence>MKKAEWLSYFCCERNNIFTFTMACTINFNSDSTGSFYAGDIVTGTVILELKNEQKFQSIDLKVTGLCKAQWTRPMPTMPYIKIYSEKKKVLSLLMTDIFRDLSVGSVLPAGIHHYPFHFALPPDLPSTFDSSVAKITYTVKIQSKPAYKLRKLATFNVFGNVNVNHMEEYLMPTFNEFHKTFRNSGKFTICVKTYRAFAPRQTIPFEVTLVNERKVKIRKIVISLIQKIKYSVHSGYADEERKMSKAEYKKFSLNIAELCFFNMEIPHIIPSTMDIEDPMVHISYIFRIQVIFPFHTSLQEDMSVIVSTAPVLHYDFK</sequence>
<dbReference type="InterPro" id="IPR011022">
    <property type="entry name" value="Arrestin_C-like"/>
</dbReference>
<dbReference type="SUPFAM" id="SSF81296">
    <property type="entry name" value="E set domains"/>
    <property type="match status" value="2"/>
</dbReference>
<protein>
    <submittedName>
        <fullName evidence="5">Arrestin domain-containing protein 2-like</fullName>
    </submittedName>
</protein>